<dbReference type="RefSeq" id="WP_155220588.1">
    <property type="nucleotide sequence ID" value="NZ_WNHB01000023.1"/>
</dbReference>
<evidence type="ECO:0000313" key="2">
    <source>
        <dbReference type="Proteomes" id="UP000440978"/>
    </source>
</evidence>
<sequence length="75" mass="8837">MTRYLINTNIVRFYIESNKEVDVFWEKCKQNNDTLLLSMVTVGELKSQIDEVKKKHRLALRQLIKSFPKIPATDP</sequence>
<dbReference type="Gene3D" id="3.40.50.1010">
    <property type="entry name" value="5'-nuclease"/>
    <property type="match status" value="1"/>
</dbReference>
<dbReference type="EMBL" id="WNHB01000023">
    <property type="protein sequence ID" value="MTT32911.1"/>
    <property type="molecule type" value="Genomic_DNA"/>
</dbReference>
<dbReference type="OrthoDB" id="5458135at2"/>
<proteinExistence type="predicted"/>
<organism evidence="1 2">
    <name type="scientific">Terrilactibacillus tamarindi</name>
    <dbReference type="NCBI Taxonomy" id="2599694"/>
    <lineage>
        <taxon>Bacteria</taxon>
        <taxon>Bacillati</taxon>
        <taxon>Bacillota</taxon>
        <taxon>Bacilli</taxon>
        <taxon>Bacillales</taxon>
        <taxon>Bacillaceae</taxon>
        <taxon>Terrilactibacillus</taxon>
    </lineage>
</organism>
<dbReference type="SUPFAM" id="SSF88723">
    <property type="entry name" value="PIN domain-like"/>
    <property type="match status" value="1"/>
</dbReference>
<dbReference type="AlphaFoldDB" id="A0A6N8CS85"/>
<protein>
    <recommendedName>
        <fullName evidence="3">PIN domain-containing protein</fullName>
    </recommendedName>
</protein>
<dbReference type="Proteomes" id="UP000440978">
    <property type="component" value="Unassembled WGS sequence"/>
</dbReference>
<evidence type="ECO:0000313" key="1">
    <source>
        <dbReference type="EMBL" id="MTT32911.1"/>
    </source>
</evidence>
<name>A0A6N8CS85_9BACI</name>
<accession>A0A6N8CS85</accession>
<gene>
    <name evidence="1" type="ORF">GMB86_12930</name>
</gene>
<evidence type="ECO:0008006" key="3">
    <source>
        <dbReference type="Google" id="ProtNLM"/>
    </source>
</evidence>
<comment type="caution">
    <text evidence="1">The sequence shown here is derived from an EMBL/GenBank/DDBJ whole genome shotgun (WGS) entry which is preliminary data.</text>
</comment>
<dbReference type="InterPro" id="IPR029060">
    <property type="entry name" value="PIN-like_dom_sf"/>
</dbReference>
<keyword evidence="2" id="KW-1185">Reference proteome</keyword>
<reference evidence="1 2" key="1">
    <citation type="submission" date="2019-11" db="EMBL/GenBank/DDBJ databases">
        <title>Terrilactibacillus tamarindus sp. nov. BCM23-1 isolated from bark of Tamarindus indica.</title>
        <authorList>
            <person name="Kingkaew E."/>
            <person name="Tanasupawat S."/>
        </authorList>
    </citation>
    <scope>NUCLEOTIDE SEQUENCE [LARGE SCALE GENOMIC DNA]</scope>
    <source>
        <strain evidence="1 2">BCM23-1</strain>
    </source>
</reference>